<dbReference type="PROSITE" id="PS50977">
    <property type="entry name" value="HTH_TETR_2"/>
    <property type="match status" value="1"/>
</dbReference>
<keyword evidence="2 4" id="KW-0238">DNA-binding</keyword>
<organism evidence="6 7">
    <name type="scientific">Virgisporangium ochraceum</name>
    <dbReference type="NCBI Taxonomy" id="65505"/>
    <lineage>
        <taxon>Bacteria</taxon>
        <taxon>Bacillati</taxon>
        <taxon>Actinomycetota</taxon>
        <taxon>Actinomycetes</taxon>
        <taxon>Micromonosporales</taxon>
        <taxon>Micromonosporaceae</taxon>
        <taxon>Virgisporangium</taxon>
    </lineage>
</organism>
<evidence type="ECO:0000256" key="3">
    <source>
        <dbReference type="ARBA" id="ARBA00023163"/>
    </source>
</evidence>
<keyword evidence="7" id="KW-1185">Reference proteome</keyword>
<gene>
    <name evidence="6" type="ORF">Voc01_054330</name>
</gene>
<protein>
    <recommendedName>
        <fullName evidence="5">HTH tetR-type domain-containing protein</fullName>
    </recommendedName>
</protein>
<dbReference type="AlphaFoldDB" id="A0A8J3ZVP6"/>
<accession>A0A8J3ZVP6</accession>
<dbReference type="Pfam" id="PF00440">
    <property type="entry name" value="TetR_N"/>
    <property type="match status" value="1"/>
</dbReference>
<evidence type="ECO:0000313" key="6">
    <source>
        <dbReference type="EMBL" id="GIJ70516.1"/>
    </source>
</evidence>
<dbReference type="GO" id="GO:0003700">
    <property type="term" value="F:DNA-binding transcription factor activity"/>
    <property type="evidence" value="ECO:0007669"/>
    <property type="project" value="TreeGrafter"/>
</dbReference>
<dbReference type="PRINTS" id="PR00455">
    <property type="entry name" value="HTHTETR"/>
</dbReference>
<dbReference type="PANTHER" id="PTHR30055:SF234">
    <property type="entry name" value="HTH-TYPE TRANSCRIPTIONAL REGULATOR BETI"/>
    <property type="match status" value="1"/>
</dbReference>
<feature type="DNA-binding region" description="H-T-H motif" evidence="4">
    <location>
        <begin position="65"/>
        <end position="84"/>
    </location>
</feature>
<dbReference type="InterPro" id="IPR036271">
    <property type="entry name" value="Tet_transcr_reg_TetR-rel_C_sf"/>
</dbReference>
<dbReference type="RefSeq" id="WP_203930413.1">
    <property type="nucleotide sequence ID" value="NZ_BOPH01000081.1"/>
</dbReference>
<name>A0A8J3ZVP6_9ACTN</name>
<sequence length="242" mass="26930">MQKLPDDPDPARSRRLERVAANLRGAVRRQDGRETPVGPRAMRTRKKLLDVAEELFARDGYANVSLGDIAQRSGVSLGTVYQYFADRDDIVATLAGESALRMLNAGADYWDAATGRLGLRRAVGAIVTIHWENRDFFSLWETASHSDARLAELRREWVGSFRRTFARSLARGMKSGHVRSGLDAEETARAMSLMVSSYCYDGFIADPPEPPLDPEAVIDHLTTLWAEAIGLREDRELRPGDG</sequence>
<dbReference type="SUPFAM" id="SSF46689">
    <property type="entry name" value="Homeodomain-like"/>
    <property type="match status" value="1"/>
</dbReference>
<comment type="caution">
    <text evidence="6">The sequence shown here is derived from an EMBL/GenBank/DDBJ whole genome shotgun (WGS) entry which is preliminary data.</text>
</comment>
<dbReference type="EMBL" id="BOPH01000081">
    <property type="protein sequence ID" value="GIJ70516.1"/>
    <property type="molecule type" value="Genomic_DNA"/>
</dbReference>
<evidence type="ECO:0000259" key="5">
    <source>
        <dbReference type="PROSITE" id="PS50977"/>
    </source>
</evidence>
<evidence type="ECO:0000256" key="1">
    <source>
        <dbReference type="ARBA" id="ARBA00023015"/>
    </source>
</evidence>
<feature type="domain" description="HTH tetR-type" evidence="5">
    <location>
        <begin position="42"/>
        <end position="102"/>
    </location>
</feature>
<dbReference type="InterPro" id="IPR009057">
    <property type="entry name" value="Homeodomain-like_sf"/>
</dbReference>
<dbReference type="InterPro" id="IPR050109">
    <property type="entry name" value="HTH-type_TetR-like_transc_reg"/>
</dbReference>
<dbReference type="PANTHER" id="PTHR30055">
    <property type="entry name" value="HTH-TYPE TRANSCRIPTIONAL REGULATOR RUTR"/>
    <property type="match status" value="1"/>
</dbReference>
<keyword evidence="3" id="KW-0804">Transcription</keyword>
<evidence type="ECO:0000256" key="4">
    <source>
        <dbReference type="PROSITE-ProRule" id="PRU00335"/>
    </source>
</evidence>
<proteinExistence type="predicted"/>
<dbReference type="Gene3D" id="1.10.357.10">
    <property type="entry name" value="Tetracycline Repressor, domain 2"/>
    <property type="match status" value="1"/>
</dbReference>
<evidence type="ECO:0000256" key="2">
    <source>
        <dbReference type="ARBA" id="ARBA00023125"/>
    </source>
</evidence>
<dbReference type="InterPro" id="IPR001647">
    <property type="entry name" value="HTH_TetR"/>
</dbReference>
<dbReference type="SUPFAM" id="SSF48498">
    <property type="entry name" value="Tetracyclin repressor-like, C-terminal domain"/>
    <property type="match status" value="1"/>
</dbReference>
<dbReference type="GO" id="GO:0000976">
    <property type="term" value="F:transcription cis-regulatory region binding"/>
    <property type="evidence" value="ECO:0007669"/>
    <property type="project" value="TreeGrafter"/>
</dbReference>
<keyword evidence="1" id="KW-0805">Transcription regulation</keyword>
<dbReference type="Gene3D" id="1.10.10.60">
    <property type="entry name" value="Homeodomain-like"/>
    <property type="match status" value="1"/>
</dbReference>
<dbReference type="Proteomes" id="UP000635606">
    <property type="component" value="Unassembled WGS sequence"/>
</dbReference>
<reference evidence="6" key="1">
    <citation type="submission" date="2021-01" db="EMBL/GenBank/DDBJ databases">
        <title>Whole genome shotgun sequence of Virgisporangium ochraceum NBRC 16418.</title>
        <authorList>
            <person name="Komaki H."/>
            <person name="Tamura T."/>
        </authorList>
    </citation>
    <scope>NUCLEOTIDE SEQUENCE</scope>
    <source>
        <strain evidence="6">NBRC 16418</strain>
    </source>
</reference>
<evidence type="ECO:0000313" key="7">
    <source>
        <dbReference type="Proteomes" id="UP000635606"/>
    </source>
</evidence>